<comment type="subcellular location">
    <subcellularLocation>
        <location evidence="1">Membrane</location>
        <topology evidence="1">Multi-pass membrane protein</topology>
    </subcellularLocation>
</comment>
<protein>
    <submittedName>
        <fullName evidence="8">EamA family transporter</fullName>
    </submittedName>
</protein>
<dbReference type="InterPro" id="IPR037185">
    <property type="entry name" value="EmrE-like"/>
</dbReference>
<feature type="transmembrane region" description="Helical" evidence="6">
    <location>
        <begin position="280"/>
        <end position="302"/>
    </location>
</feature>
<comment type="caution">
    <text evidence="8">The sequence shown here is derived from an EMBL/GenBank/DDBJ whole genome shotgun (WGS) entry which is preliminary data.</text>
</comment>
<dbReference type="SUPFAM" id="SSF103481">
    <property type="entry name" value="Multidrug resistance efflux transporter EmrE"/>
    <property type="match status" value="2"/>
</dbReference>
<evidence type="ECO:0000259" key="7">
    <source>
        <dbReference type="Pfam" id="PF00892"/>
    </source>
</evidence>
<feature type="domain" description="EamA" evidence="7">
    <location>
        <begin position="160"/>
        <end position="297"/>
    </location>
</feature>
<reference evidence="8 9" key="1">
    <citation type="submission" date="2020-09" db="EMBL/GenBank/DDBJ databases">
        <title>Novel species of Mucilaginibacter isolated from a glacier on the Tibetan Plateau.</title>
        <authorList>
            <person name="Liu Q."/>
            <person name="Xin Y.-H."/>
        </authorList>
    </citation>
    <scope>NUCLEOTIDE SEQUENCE [LARGE SCALE GENOMIC DNA]</scope>
    <source>
        <strain evidence="8 9">ZT4R22</strain>
    </source>
</reference>
<dbReference type="InterPro" id="IPR000620">
    <property type="entry name" value="EamA_dom"/>
</dbReference>
<feature type="transmembrane region" description="Helical" evidence="6">
    <location>
        <begin position="70"/>
        <end position="92"/>
    </location>
</feature>
<keyword evidence="3 6" id="KW-0812">Transmembrane</keyword>
<dbReference type="PANTHER" id="PTHR32322">
    <property type="entry name" value="INNER MEMBRANE TRANSPORTER"/>
    <property type="match status" value="1"/>
</dbReference>
<feature type="transmembrane region" description="Helical" evidence="6">
    <location>
        <begin position="254"/>
        <end position="274"/>
    </location>
</feature>
<evidence type="ECO:0000256" key="1">
    <source>
        <dbReference type="ARBA" id="ARBA00004141"/>
    </source>
</evidence>
<evidence type="ECO:0000313" key="9">
    <source>
        <dbReference type="Proteomes" id="UP000606600"/>
    </source>
</evidence>
<organism evidence="8 9">
    <name type="scientific">Mucilaginibacter pankratovii</name>
    <dbReference type="NCBI Taxonomy" id="2772110"/>
    <lineage>
        <taxon>Bacteria</taxon>
        <taxon>Pseudomonadati</taxon>
        <taxon>Bacteroidota</taxon>
        <taxon>Sphingobacteriia</taxon>
        <taxon>Sphingobacteriales</taxon>
        <taxon>Sphingobacteriaceae</taxon>
        <taxon>Mucilaginibacter</taxon>
    </lineage>
</organism>
<gene>
    <name evidence="8" type="ORF">IDJ77_07875</name>
</gene>
<dbReference type="InterPro" id="IPR050638">
    <property type="entry name" value="AA-Vitamin_Transporters"/>
</dbReference>
<name>A0ABR7WN37_9SPHI</name>
<feature type="transmembrane region" description="Helical" evidence="6">
    <location>
        <begin position="40"/>
        <end position="58"/>
    </location>
</feature>
<evidence type="ECO:0000313" key="8">
    <source>
        <dbReference type="EMBL" id="MBD1363725.1"/>
    </source>
</evidence>
<sequence>MKAQKTVSPLLVAFAFFNIYVVWGSTYLAVIFGLKSFPPFILVGLRYLVAGLLMLAWCKIKGEELPERKLLWRHALSGTLMLVGGTGVIAWAEQYISSGQAAILVATEPLMLLIIDRQRWKEYFSNKFIVSGLIIGFIGIFLFLKLGVAPAHQSPMALIASIAVLFGALLWIIGSLIVKGNTGKSSTAMNSSVQLLAAGVSATIVAFCKSEQVGFSFNNIAFEAWAGLAFLIVMGSLVAYQSFVWLLSIKPPAIISTHTYVNPVVAVFLGWLFIHENVNTAQLLSLIVILAGILLVNVPGYLKKGKPEITEAA</sequence>
<feature type="transmembrane region" description="Helical" evidence="6">
    <location>
        <begin position="127"/>
        <end position="144"/>
    </location>
</feature>
<evidence type="ECO:0000256" key="5">
    <source>
        <dbReference type="ARBA" id="ARBA00023136"/>
    </source>
</evidence>
<feature type="domain" description="EamA" evidence="7">
    <location>
        <begin position="19"/>
        <end position="143"/>
    </location>
</feature>
<comment type="similarity">
    <text evidence="2">Belongs to the EamA transporter family.</text>
</comment>
<keyword evidence="9" id="KW-1185">Reference proteome</keyword>
<evidence type="ECO:0000256" key="2">
    <source>
        <dbReference type="ARBA" id="ARBA00007362"/>
    </source>
</evidence>
<evidence type="ECO:0000256" key="4">
    <source>
        <dbReference type="ARBA" id="ARBA00022989"/>
    </source>
</evidence>
<feature type="transmembrane region" description="Helical" evidence="6">
    <location>
        <begin position="156"/>
        <end position="178"/>
    </location>
</feature>
<feature type="transmembrane region" description="Helical" evidence="6">
    <location>
        <begin position="12"/>
        <end position="34"/>
    </location>
</feature>
<accession>A0ABR7WN37</accession>
<dbReference type="Pfam" id="PF00892">
    <property type="entry name" value="EamA"/>
    <property type="match status" value="2"/>
</dbReference>
<feature type="transmembrane region" description="Helical" evidence="6">
    <location>
        <begin position="190"/>
        <end position="207"/>
    </location>
</feature>
<proteinExistence type="inferred from homology"/>
<feature type="transmembrane region" description="Helical" evidence="6">
    <location>
        <begin position="98"/>
        <end position="115"/>
    </location>
</feature>
<keyword evidence="5 6" id="KW-0472">Membrane</keyword>
<evidence type="ECO:0000256" key="6">
    <source>
        <dbReference type="SAM" id="Phobius"/>
    </source>
</evidence>
<keyword evidence="4 6" id="KW-1133">Transmembrane helix</keyword>
<dbReference type="RefSeq" id="WP_191188391.1">
    <property type="nucleotide sequence ID" value="NZ_JACWMY010000003.1"/>
</dbReference>
<dbReference type="PANTHER" id="PTHR32322:SF2">
    <property type="entry name" value="EAMA DOMAIN-CONTAINING PROTEIN"/>
    <property type="match status" value="1"/>
</dbReference>
<dbReference type="EMBL" id="JACWMY010000003">
    <property type="protein sequence ID" value="MBD1363725.1"/>
    <property type="molecule type" value="Genomic_DNA"/>
</dbReference>
<evidence type="ECO:0000256" key="3">
    <source>
        <dbReference type="ARBA" id="ARBA00022692"/>
    </source>
</evidence>
<feature type="transmembrane region" description="Helical" evidence="6">
    <location>
        <begin position="227"/>
        <end position="247"/>
    </location>
</feature>
<dbReference type="Proteomes" id="UP000606600">
    <property type="component" value="Unassembled WGS sequence"/>
</dbReference>